<dbReference type="KEGG" id="pyo:PY17X_0707800"/>
<dbReference type="VEuPathDB" id="PlasmoDB:PYYM_0707700"/>
<dbReference type="InterPro" id="IPR040213">
    <property type="entry name" value="GIR2-like"/>
</dbReference>
<protein>
    <submittedName>
        <fullName evidence="2">RWD domain-containing protein, putative</fullName>
    </submittedName>
</protein>
<dbReference type="RefSeq" id="XP_022811769.1">
    <property type="nucleotide sequence ID" value="XM_022955497.1"/>
</dbReference>
<evidence type="ECO:0000313" key="3">
    <source>
        <dbReference type="EMBL" id="VTZ76335.1"/>
    </source>
</evidence>
<dbReference type="PANTHER" id="PTHR12292">
    <property type="entry name" value="RWD DOMAIN-CONTAINING PROTEIN"/>
    <property type="match status" value="1"/>
</dbReference>
<dbReference type="GeneID" id="3829822"/>
<evidence type="ECO:0000313" key="2">
    <source>
        <dbReference type="EMBL" id="CDU17198.1"/>
    </source>
</evidence>
<dbReference type="VEuPathDB" id="PlasmoDB:PY02682"/>
<dbReference type="EMBL" id="LK934635">
    <property type="protein sequence ID" value="CDU17198.1"/>
    <property type="molecule type" value="Genomic_DNA"/>
</dbReference>
<dbReference type="Gene3D" id="3.10.110.10">
    <property type="entry name" value="Ubiquitin Conjugating Enzyme"/>
    <property type="match status" value="1"/>
</dbReference>
<accession>A0A078K8N0</accession>
<dbReference type="SUPFAM" id="SSF54495">
    <property type="entry name" value="UBC-like"/>
    <property type="match status" value="1"/>
</dbReference>
<proteinExistence type="predicted"/>
<reference evidence="3" key="2">
    <citation type="submission" date="2014-05" db="EMBL/GenBank/DDBJ databases">
        <authorList>
            <person name="Aslett M.A."/>
            <person name="De Silva N."/>
        </authorList>
    </citation>
    <scope>NUCLEOTIDE SEQUENCE</scope>
    <source>
        <strain evidence="3">17X</strain>
    </source>
</reference>
<evidence type="ECO:0000313" key="4">
    <source>
        <dbReference type="Proteomes" id="UP000072874"/>
    </source>
</evidence>
<reference evidence="4 5" key="1">
    <citation type="journal article" date="2014" name="BMC Biol.">
        <title>A comprehensive evaluation of rodent malaria parasite genomes and gene expression.</title>
        <authorList>
            <person name="Otto T.D."/>
            <person name="Bohme U."/>
            <person name="Jackson A.P."/>
            <person name="Hunt M."/>
            <person name="Franke-Fayard B."/>
            <person name="Hoeijmakers W.A."/>
            <person name="Religa A.A."/>
            <person name="Robertson L."/>
            <person name="Sanders M."/>
            <person name="Ogun S.A."/>
            <person name="Cunningham D."/>
            <person name="Erhart A."/>
            <person name="Billker O."/>
            <person name="Khan S.M."/>
            <person name="Stunnenberg H.G."/>
            <person name="Langhorne J."/>
            <person name="Holder A.A."/>
            <person name="Waters A.P."/>
            <person name="Newbold C.I."/>
            <person name="Pain A."/>
            <person name="Berriman M."/>
            <person name="Janse C.J."/>
        </authorList>
    </citation>
    <scope>NUCLEOTIDE SEQUENCE [LARGE SCALE GENOMIC DNA]</scope>
    <source>
        <strain evidence="3 4">17X</strain>
        <strain evidence="2 5">YM</strain>
    </source>
</reference>
<reference evidence="3" key="4">
    <citation type="submission" date="2019-05" db="EMBL/GenBank/DDBJ databases">
        <authorList>
            <consortium name="Pathogen Informatics"/>
        </authorList>
    </citation>
    <scope>NUCLEOTIDE SEQUENCE</scope>
    <source>
        <strain evidence="3">17X</strain>
    </source>
</reference>
<dbReference type="SMART" id="SM00591">
    <property type="entry name" value="RWD"/>
    <property type="match status" value="1"/>
</dbReference>
<organism evidence="2 5">
    <name type="scientific">Plasmodium yoelii</name>
    <dbReference type="NCBI Taxonomy" id="5861"/>
    <lineage>
        <taxon>Eukaryota</taxon>
        <taxon>Sar</taxon>
        <taxon>Alveolata</taxon>
        <taxon>Apicomplexa</taxon>
        <taxon>Aconoidasida</taxon>
        <taxon>Haemosporida</taxon>
        <taxon>Plasmodiidae</taxon>
        <taxon>Plasmodium</taxon>
        <taxon>Plasmodium (Vinckeia)</taxon>
    </lineage>
</organism>
<dbReference type="Pfam" id="PF05773">
    <property type="entry name" value="RWD"/>
    <property type="match status" value="1"/>
</dbReference>
<feature type="domain" description="RWD" evidence="1">
    <location>
        <begin position="9"/>
        <end position="109"/>
    </location>
</feature>
<dbReference type="Proteomes" id="UP000072904">
    <property type="component" value="Chromosome 7"/>
</dbReference>
<gene>
    <name evidence="3" type="ORF">PY17X_0707800</name>
    <name evidence="2" type="ORF">PYYM_0707700</name>
</gene>
<dbReference type="InterPro" id="IPR006575">
    <property type="entry name" value="RWD_dom"/>
</dbReference>
<sequence>MDYKSEQATEKESLSLLYEYTNEFININDNSFKILIDNKNKKQSFYIQFEYTETYPNEPPIYKIVDGKNISETLKGNIEQQIKETIENNLGYSMIYNIVENIRTYILEEVEEKSMYDEMLERQIKSNELDINKEFDETTNEINANENVLEVKELCEEKYRVTEEEFNAWRKEFYKDYLPENKNMNNVDNPTGKELFEKGKFDLTEADFEDGEAKWCNEELFCDIDLNI</sequence>
<dbReference type="VEuPathDB" id="PlasmoDB:PY17X_0707800"/>
<dbReference type="PROSITE" id="PS50908">
    <property type="entry name" value="RWD"/>
    <property type="match status" value="1"/>
</dbReference>
<name>A0A078K8N0_PLAYE</name>
<evidence type="ECO:0000259" key="1">
    <source>
        <dbReference type="PROSITE" id="PS50908"/>
    </source>
</evidence>
<dbReference type="InterPro" id="IPR016135">
    <property type="entry name" value="UBQ-conjugating_enzyme/RWD"/>
</dbReference>
<dbReference type="VEuPathDB" id="PlasmoDB:Py17XNL_000704168"/>
<dbReference type="AlphaFoldDB" id="A0A078K8N0"/>
<reference evidence="2" key="3">
    <citation type="submission" date="2014-05" db="EMBL/GenBank/DDBJ databases">
        <authorList>
            <person name="Aslett A.Martin."/>
            <person name="De Silva Nishadi"/>
        </authorList>
    </citation>
    <scope>NUCLEOTIDE SEQUENCE</scope>
    <source>
        <strain evidence="2">YM</strain>
    </source>
</reference>
<dbReference type="OrthoDB" id="277175at2759"/>
<dbReference type="OMA" id="GEAKWCN"/>
<evidence type="ECO:0000313" key="5">
    <source>
        <dbReference type="Proteomes" id="UP000072904"/>
    </source>
</evidence>
<dbReference type="EMBL" id="LM993661">
    <property type="protein sequence ID" value="VTZ76335.1"/>
    <property type="molecule type" value="Genomic_DNA"/>
</dbReference>
<dbReference type="Proteomes" id="UP000072874">
    <property type="component" value="Chromosome 7"/>
</dbReference>